<keyword evidence="3" id="KW-1185">Reference proteome</keyword>
<comment type="similarity">
    <text evidence="1">Belongs to the UPF0065 (bug) family.</text>
</comment>
<name>A0ABT8AD95_9PROT</name>
<dbReference type="PANTHER" id="PTHR42928:SF5">
    <property type="entry name" value="BLR1237 PROTEIN"/>
    <property type="match status" value="1"/>
</dbReference>
<sequence length="329" mass="34315">MRRTGSPLPPGLRPLGLMVALMLALVGTAQAWTPDRPVRVLVGFPAGGTGDLTARLIAEMAGARFGQNAVVENRTGANGAIAAEAAARSGADGLTVLQCPMGTMTIAPNLPGQRLPVDVVTELVPVATLALSTYGLVVADGHRFRSVADLLAEARARPGALTFASAGIGSAQHLAGELLKRMAAVDIVHVPYRGGAPAIVDMIGGRVDFFITNLGDVAGPLRDGALRLLAVADDTGHPNFPAPRLSANIPGFGIAGWFAACAPRSMPREAVAAWAEAIRAGLERPEWRKRLLDNGLTPSFEPPEVLAARMEANRRQFRALIEGAGIRAD</sequence>
<accession>A0ABT8AD95</accession>
<dbReference type="SUPFAM" id="SSF53850">
    <property type="entry name" value="Periplasmic binding protein-like II"/>
    <property type="match status" value="1"/>
</dbReference>
<comment type="caution">
    <text evidence="2">The sequence shown here is derived from an EMBL/GenBank/DDBJ whole genome shotgun (WGS) entry which is preliminary data.</text>
</comment>
<dbReference type="PANTHER" id="PTHR42928">
    <property type="entry name" value="TRICARBOXYLATE-BINDING PROTEIN"/>
    <property type="match status" value="1"/>
</dbReference>
<dbReference type="CDD" id="cd07012">
    <property type="entry name" value="PBP2_Bug_TTT"/>
    <property type="match status" value="1"/>
</dbReference>
<proteinExistence type="inferred from homology"/>
<evidence type="ECO:0000313" key="2">
    <source>
        <dbReference type="EMBL" id="MDN3567741.1"/>
    </source>
</evidence>
<dbReference type="Pfam" id="PF03401">
    <property type="entry name" value="TctC"/>
    <property type="match status" value="1"/>
</dbReference>
<dbReference type="EMBL" id="JAUFPN010000197">
    <property type="protein sequence ID" value="MDN3567741.1"/>
    <property type="molecule type" value="Genomic_DNA"/>
</dbReference>
<evidence type="ECO:0000256" key="1">
    <source>
        <dbReference type="ARBA" id="ARBA00006987"/>
    </source>
</evidence>
<dbReference type="InterPro" id="IPR005064">
    <property type="entry name" value="BUG"/>
</dbReference>
<organism evidence="2 3">
    <name type="scientific">Paeniroseomonas aquatica</name>
    <dbReference type="NCBI Taxonomy" id="373043"/>
    <lineage>
        <taxon>Bacteria</taxon>
        <taxon>Pseudomonadati</taxon>
        <taxon>Pseudomonadota</taxon>
        <taxon>Alphaproteobacteria</taxon>
        <taxon>Acetobacterales</taxon>
        <taxon>Acetobacteraceae</taxon>
        <taxon>Paeniroseomonas</taxon>
    </lineage>
</organism>
<protein>
    <submittedName>
        <fullName evidence="2">Tripartite tricarboxylate transporter substrate binding protein</fullName>
    </submittedName>
</protein>
<reference evidence="3" key="1">
    <citation type="journal article" date="2019" name="Int. J. Syst. Evol. Microbiol.">
        <title>The Global Catalogue of Microorganisms (GCM) 10K type strain sequencing project: providing services to taxonomists for standard genome sequencing and annotation.</title>
        <authorList>
            <consortium name="The Broad Institute Genomics Platform"/>
            <consortium name="The Broad Institute Genome Sequencing Center for Infectious Disease"/>
            <person name="Wu L."/>
            <person name="Ma J."/>
        </authorList>
    </citation>
    <scope>NUCLEOTIDE SEQUENCE [LARGE SCALE GENOMIC DNA]</scope>
    <source>
        <strain evidence="3">CECT 7131</strain>
    </source>
</reference>
<dbReference type="Gene3D" id="3.40.190.150">
    <property type="entry name" value="Bordetella uptake gene, domain 1"/>
    <property type="match status" value="1"/>
</dbReference>
<dbReference type="Proteomes" id="UP001529369">
    <property type="component" value="Unassembled WGS sequence"/>
</dbReference>
<dbReference type="RefSeq" id="WP_290319801.1">
    <property type="nucleotide sequence ID" value="NZ_JAUFPN010000197.1"/>
</dbReference>
<dbReference type="PIRSF" id="PIRSF017082">
    <property type="entry name" value="YflP"/>
    <property type="match status" value="1"/>
</dbReference>
<dbReference type="InterPro" id="IPR042100">
    <property type="entry name" value="Bug_dom1"/>
</dbReference>
<evidence type="ECO:0000313" key="3">
    <source>
        <dbReference type="Proteomes" id="UP001529369"/>
    </source>
</evidence>
<dbReference type="Gene3D" id="3.40.190.10">
    <property type="entry name" value="Periplasmic binding protein-like II"/>
    <property type="match status" value="1"/>
</dbReference>
<gene>
    <name evidence="2" type="ORF">QWZ14_25465</name>
</gene>